<dbReference type="InterPro" id="IPR029055">
    <property type="entry name" value="Ntn_hydrolases_N"/>
</dbReference>
<dbReference type="Pfam" id="PF00733">
    <property type="entry name" value="Asn_synthase"/>
    <property type="match status" value="1"/>
</dbReference>
<dbReference type="InterPro" id="IPR001962">
    <property type="entry name" value="Asn_synthase"/>
</dbReference>
<evidence type="ECO:0000259" key="4">
    <source>
        <dbReference type="Pfam" id="PF00733"/>
    </source>
</evidence>
<dbReference type="PANTHER" id="PTHR43284:SF1">
    <property type="entry name" value="ASPARAGINE SYNTHETASE"/>
    <property type="match status" value="1"/>
</dbReference>
<organism evidence="5 6">
    <name type="scientific">Steroidobacter flavus</name>
    <dbReference type="NCBI Taxonomy" id="1842136"/>
    <lineage>
        <taxon>Bacteria</taxon>
        <taxon>Pseudomonadati</taxon>
        <taxon>Pseudomonadota</taxon>
        <taxon>Gammaproteobacteria</taxon>
        <taxon>Steroidobacterales</taxon>
        <taxon>Steroidobacteraceae</taxon>
        <taxon>Steroidobacter</taxon>
    </lineage>
</organism>
<dbReference type="EMBL" id="JBHSDU010000003">
    <property type="protein sequence ID" value="MFC4311362.1"/>
    <property type="molecule type" value="Genomic_DNA"/>
</dbReference>
<evidence type="ECO:0000313" key="6">
    <source>
        <dbReference type="Proteomes" id="UP001595904"/>
    </source>
</evidence>
<keyword evidence="6" id="KW-1185">Reference proteome</keyword>
<dbReference type="SUPFAM" id="SSF52402">
    <property type="entry name" value="Adenine nucleotide alpha hydrolases-like"/>
    <property type="match status" value="1"/>
</dbReference>
<dbReference type="EC" id="6.3.5.4" evidence="2"/>
<name>A0ABV8SV55_9GAMM</name>
<dbReference type="InterPro" id="IPR014729">
    <property type="entry name" value="Rossmann-like_a/b/a_fold"/>
</dbReference>
<comment type="catalytic activity">
    <reaction evidence="3">
        <text>L-aspartate + L-glutamine + ATP + H2O = L-asparagine + L-glutamate + AMP + diphosphate + H(+)</text>
        <dbReference type="Rhea" id="RHEA:12228"/>
        <dbReference type="ChEBI" id="CHEBI:15377"/>
        <dbReference type="ChEBI" id="CHEBI:15378"/>
        <dbReference type="ChEBI" id="CHEBI:29985"/>
        <dbReference type="ChEBI" id="CHEBI:29991"/>
        <dbReference type="ChEBI" id="CHEBI:30616"/>
        <dbReference type="ChEBI" id="CHEBI:33019"/>
        <dbReference type="ChEBI" id="CHEBI:58048"/>
        <dbReference type="ChEBI" id="CHEBI:58359"/>
        <dbReference type="ChEBI" id="CHEBI:456215"/>
        <dbReference type="EC" id="6.3.5.4"/>
    </reaction>
</comment>
<dbReference type="InterPro" id="IPR051786">
    <property type="entry name" value="ASN_synthetase/amidase"/>
</dbReference>
<dbReference type="RefSeq" id="WP_380599634.1">
    <property type="nucleotide sequence ID" value="NZ_JBHSDU010000003.1"/>
</dbReference>
<gene>
    <name evidence="5" type="ORF">ACFPN2_19845</name>
</gene>
<dbReference type="Proteomes" id="UP001595904">
    <property type="component" value="Unassembled WGS sequence"/>
</dbReference>
<feature type="domain" description="Asparagine synthetase" evidence="4">
    <location>
        <begin position="238"/>
        <end position="630"/>
    </location>
</feature>
<dbReference type="Gene3D" id="3.60.20.10">
    <property type="entry name" value="Glutamine Phosphoribosylpyrophosphate, subunit 1, domain 1"/>
    <property type="match status" value="1"/>
</dbReference>
<evidence type="ECO:0000313" key="5">
    <source>
        <dbReference type="EMBL" id="MFC4311362.1"/>
    </source>
</evidence>
<comment type="caution">
    <text evidence="5">The sequence shown here is derived from an EMBL/GenBank/DDBJ whole genome shotgun (WGS) entry which is preliminary data.</text>
</comment>
<dbReference type="SUPFAM" id="SSF56235">
    <property type="entry name" value="N-terminal nucleophile aminohydrolases (Ntn hydrolases)"/>
    <property type="match status" value="1"/>
</dbReference>
<protein>
    <recommendedName>
        <fullName evidence="2">asparagine synthase (glutamine-hydrolyzing)</fullName>
        <ecNumber evidence="2">6.3.5.4</ecNumber>
    </recommendedName>
</protein>
<evidence type="ECO:0000256" key="1">
    <source>
        <dbReference type="ARBA" id="ARBA00005187"/>
    </source>
</evidence>
<accession>A0ABV8SV55</accession>
<dbReference type="Gene3D" id="3.40.50.620">
    <property type="entry name" value="HUPs"/>
    <property type="match status" value="1"/>
</dbReference>
<proteinExistence type="predicted"/>
<comment type="pathway">
    <text evidence="1">Amino-acid biosynthesis; L-asparagine biosynthesis; L-asparagine from L-aspartate (L-Gln route): step 1/1.</text>
</comment>
<sequence length="657" mass="73592">MYRYVAMVWNPASGPDALAQESYKILGKQLSQWSVAYDAPGILVLHRDRGQGACDVYSLNGDGSNGSLRRQRGVVLGQLFERDETDYSSARRLQFSSAQATAIIGSGGQRLIDRYWGSYLAILHDAPNDRLHVLRDPLGTLPCYRLHHDGVEFFFAQLEDCLQLVPLALSVNRRHLTHWLLYSSVRTDDTAVEGVTHLARGERLTLTPGGASFTRVWDPTTFACLDPLDQVEPASRALRATVQNAVDAWASRYDRIAHHISGGLDSSIVAACLAHAPSSPETIYFNLSIDTEQVSLQHHLAGVDAKTAAKLQALAHHGDERKYARQVAQRWNRPMIERQRRVDMDLHRLVDVPLGVNPSMYFTTVEMDDADLELIASHRVQAFFSGQAGDSVLLATMQPFAAIDHAYLHGLSRELWQQIVRSTSLSKESLWSVLGQTIKHGLLRRPYVTANPLLERPTLLRQEHVSALNITDFDSGFARLAEQSTLPPGKRSHVRGTASAFYNFVFRAGMHADHIDPLNSQPVWETMLRVPTHIALLGGVSRGLARHAFADLLPAEIRRRQSKGFGNLFYQQLVRRNRHFLLEYLRDGLLVEQGYLDGAKVVSCLTAEEPSMTVPASILMAYLTAELWLRQVSAARANARIDRPWQERDPRRTATRN</sequence>
<evidence type="ECO:0000256" key="2">
    <source>
        <dbReference type="ARBA" id="ARBA00012737"/>
    </source>
</evidence>
<reference evidence="6" key="1">
    <citation type="journal article" date="2019" name="Int. J. Syst. Evol. Microbiol.">
        <title>The Global Catalogue of Microorganisms (GCM) 10K type strain sequencing project: providing services to taxonomists for standard genome sequencing and annotation.</title>
        <authorList>
            <consortium name="The Broad Institute Genomics Platform"/>
            <consortium name="The Broad Institute Genome Sequencing Center for Infectious Disease"/>
            <person name="Wu L."/>
            <person name="Ma J."/>
        </authorList>
    </citation>
    <scope>NUCLEOTIDE SEQUENCE [LARGE SCALE GENOMIC DNA]</scope>
    <source>
        <strain evidence="6">CGMCC 1.10759</strain>
    </source>
</reference>
<evidence type="ECO:0000256" key="3">
    <source>
        <dbReference type="ARBA" id="ARBA00048741"/>
    </source>
</evidence>
<dbReference type="PANTHER" id="PTHR43284">
    <property type="entry name" value="ASPARAGINE SYNTHETASE (GLUTAMINE-HYDROLYZING)"/>
    <property type="match status" value="1"/>
</dbReference>